<dbReference type="PANTHER" id="PTHR39189:SF1">
    <property type="entry name" value="UPF0173 METAL-DEPENDENT HYDROLASE YTKL"/>
    <property type="match status" value="1"/>
</dbReference>
<evidence type="ECO:0000313" key="2">
    <source>
        <dbReference type="Proteomes" id="UP000034795"/>
    </source>
</evidence>
<dbReference type="AlphaFoldDB" id="A0A0G1Q6P1"/>
<evidence type="ECO:0008006" key="3">
    <source>
        <dbReference type="Google" id="ProtNLM"/>
    </source>
</evidence>
<name>A0A0G1Q6P1_9BACT</name>
<dbReference type="InterPro" id="IPR036866">
    <property type="entry name" value="RibonucZ/Hydroxyglut_hydro"/>
</dbReference>
<comment type="caution">
    <text evidence="1">The sequence shown here is derived from an EMBL/GenBank/DDBJ whole genome shotgun (WGS) entry which is preliminary data.</text>
</comment>
<dbReference type="SUPFAM" id="SSF56281">
    <property type="entry name" value="Metallo-hydrolase/oxidoreductase"/>
    <property type="match status" value="1"/>
</dbReference>
<gene>
    <name evidence="1" type="ORF">UX57_C0011G0002</name>
</gene>
<proteinExistence type="predicted"/>
<dbReference type="Pfam" id="PF13483">
    <property type="entry name" value="Lactamase_B_3"/>
    <property type="match status" value="1"/>
</dbReference>
<dbReference type="PANTHER" id="PTHR39189">
    <property type="entry name" value="UPF0173 METAL-DEPENDENT HYDROLASE YTKL"/>
    <property type="match status" value="1"/>
</dbReference>
<dbReference type="Proteomes" id="UP000034795">
    <property type="component" value="Unassembled WGS sequence"/>
</dbReference>
<organism evidence="1 2">
    <name type="scientific">Candidatus Uhrbacteria bacterium GW2011_GWE2_46_68</name>
    <dbReference type="NCBI Taxonomy" id="1618994"/>
    <lineage>
        <taxon>Bacteria</taxon>
        <taxon>Candidatus Uhriibacteriota</taxon>
    </lineage>
</organism>
<protein>
    <recommendedName>
        <fullName evidence="3">Zn-dependent hydrolase of the beta-lactamase fold-like protein</fullName>
    </recommendedName>
</protein>
<accession>A0A0G1Q6P1</accession>
<dbReference type="EMBL" id="LCMS01000011">
    <property type="protein sequence ID" value="KKU40716.1"/>
    <property type="molecule type" value="Genomic_DNA"/>
</dbReference>
<dbReference type="Gene3D" id="3.60.15.10">
    <property type="entry name" value="Ribonuclease Z/Hydroxyacylglutathione hydrolase-like"/>
    <property type="match status" value="1"/>
</dbReference>
<sequence>MNISWHGLSCFEITSKGLNGEATLVIDPYQNSTGLRFPRTLEAQVVAVTHDAEHANNTQSILGNPFVIQHAGEYEVKGIFLYGISAPRAQESKGEPKANVMYRLEIEGISLAHLGSLDRELTDEELEHLQHIDVLMLPVGGGRVMTPKVAAAVMAQVEPRLVIPMTHAITNMKEKLASVDDFCKEMGLCQREETTKLKLTRKDLPEEETKIVVLTR</sequence>
<reference evidence="1 2" key="1">
    <citation type="journal article" date="2015" name="Nature">
        <title>rRNA introns, odd ribosomes, and small enigmatic genomes across a large radiation of phyla.</title>
        <authorList>
            <person name="Brown C.T."/>
            <person name="Hug L.A."/>
            <person name="Thomas B.C."/>
            <person name="Sharon I."/>
            <person name="Castelle C.J."/>
            <person name="Singh A."/>
            <person name="Wilkins M.J."/>
            <person name="Williams K.H."/>
            <person name="Banfield J.F."/>
        </authorList>
    </citation>
    <scope>NUCLEOTIDE SEQUENCE [LARGE SCALE GENOMIC DNA]</scope>
</reference>
<evidence type="ECO:0000313" key="1">
    <source>
        <dbReference type="EMBL" id="KKU40716.1"/>
    </source>
</evidence>
<dbReference type="STRING" id="1618994.UX57_C0011G0002"/>